<dbReference type="RefSeq" id="WP_096491370.1">
    <property type="nucleotide sequence ID" value="NZ_CP023445.1"/>
</dbReference>
<dbReference type="PRINTS" id="PR00111">
    <property type="entry name" value="ABHYDROLASE"/>
</dbReference>
<reference evidence="2" key="1">
    <citation type="submission" date="2017-09" db="EMBL/GenBank/DDBJ databases">
        <title>Complete Genome Sequence of ansamitocin-producing Bacterium Actinosynnema pretiosum X47.</title>
        <authorList>
            <person name="Cao G."/>
            <person name="Zong G."/>
            <person name="Zhong C."/>
            <person name="Fu J."/>
        </authorList>
    </citation>
    <scope>NUCLEOTIDE SEQUENCE [LARGE SCALE GENOMIC DNA]</scope>
    <source>
        <strain evidence="2">X47</strain>
    </source>
</reference>
<name>A0A290Z055_9PSEU</name>
<sequence>MIESNVPGRAGELVVRTWPNLGATWLAVLVHGCGEHAGRYGHVAEALVAAGALVVAADQAGHGASEGERALVEDLGTLVGDVDTVIGAAGVDLPVVLVGHGVGGLVAARYAQDHQDRLAALVLSAPVLGAWEGLDALGGDDLSGTEVDPAELSRDEEVGRAYAADPLVWHGPVPRPTLEAVERAIDEVNFGPVLDRVPVLWLHGGADRLVPEADTRTGADRLRGARFEERVYQGARHEVLRETNRDEVLGDVVDFVRRALGGS</sequence>
<gene>
    <name evidence="2" type="ORF">CNX65_02790</name>
</gene>
<dbReference type="InterPro" id="IPR022742">
    <property type="entry name" value="Hydrolase_4"/>
</dbReference>
<keyword evidence="3" id="KW-1185">Reference proteome</keyword>
<dbReference type="InterPro" id="IPR051044">
    <property type="entry name" value="MAG_DAG_Lipase"/>
</dbReference>
<dbReference type="SUPFAM" id="SSF53474">
    <property type="entry name" value="alpha/beta-Hydrolases"/>
    <property type="match status" value="1"/>
</dbReference>
<dbReference type="EMBL" id="CP023445">
    <property type="protein sequence ID" value="ATE52353.1"/>
    <property type="molecule type" value="Genomic_DNA"/>
</dbReference>
<evidence type="ECO:0000313" key="3">
    <source>
        <dbReference type="Proteomes" id="UP000218505"/>
    </source>
</evidence>
<dbReference type="AlphaFoldDB" id="A0A290Z055"/>
<dbReference type="GO" id="GO:0003824">
    <property type="term" value="F:catalytic activity"/>
    <property type="evidence" value="ECO:0007669"/>
    <property type="project" value="UniProtKB-ARBA"/>
</dbReference>
<dbReference type="Proteomes" id="UP000218505">
    <property type="component" value="Chromosome"/>
</dbReference>
<protein>
    <submittedName>
        <fullName evidence="2">Lysophospholipase</fullName>
    </submittedName>
</protein>
<dbReference type="PANTHER" id="PTHR11614">
    <property type="entry name" value="PHOSPHOLIPASE-RELATED"/>
    <property type="match status" value="1"/>
</dbReference>
<dbReference type="KEGG" id="apre:CNX65_02790"/>
<evidence type="ECO:0000313" key="2">
    <source>
        <dbReference type="EMBL" id="ATE52353.1"/>
    </source>
</evidence>
<organism evidence="2 3">
    <name type="scientific">Actinosynnema pretiosum</name>
    <dbReference type="NCBI Taxonomy" id="42197"/>
    <lineage>
        <taxon>Bacteria</taxon>
        <taxon>Bacillati</taxon>
        <taxon>Actinomycetota</taxon>
        <taxon>Actinomycetes</taxon>
        <taxon>Pseudonocardiales</taxon>
        <taxon>Pseudonocardiaceae</taxon>
        <taxon>Actinosynnema</taxon>
    </lineage>
</organism>
<dbReference type="Gene3D" id="3.40.50.1820">
    <property type="entry name" value="alpha/beta hydrolase"/>
    <property type="match status" value="1"/>
</dbReference>
<accession>A0A290Z055</accession>
<dbReference type="InterPro" id="IPR029058">
    <property type="entry name" value="AB_hydrolase_fold"/>
</dbReference>
<proteinExistence type="predicted"/>
<feature type="domain" description="Serine aminopeptidase S33" evidence="1">
    <location>
        <begin position="27"/>
        <end position="244"/>
    </location>
</feature>
<evidence type="ECO:0000259" key="1">
    <source>
        <dbReference type="Pfam" id="PF12146"/>
    </source>
</evidence>
<dbReference type="InterPro" id="IPR000073">
    <property type="entry name" value="AB_hydrolase_1"/>
</dbReference>
<dbReference type="Pfam" id="PF12146">
    <property type="entry name" value="Hydrolase_4"/>
    <property type="match status" value="1"/>
</dbReference>